<reference evidence="2" key="1">
    <citation type="submission" date="2016-11" db="UniProtKB">
        <authorList>
            <consortium name="WormBaseParasite"/>
        </authorList>
    </citation>
    <scope>IDENTIFICATION</scope>
</reference>
<sequence length="179" mass="20295">MRVEAQTTIKKDKKPLEATSPIVFIGNKRALELRDVLKEENLRGMSRYAPRWGTMVWGEPVIVKGCLSGRMIRGDMRSHCEVIGDGKDEDEPITGAMHRTIAKIPDDLLYTESCACEGNNCNAKKPKIRVPERSRCEAMVEVNVMGHNMTSKNNAKCTGEFCFKVEIRSKIWAMKNYRT</sequence>
<protein>
    <submittedName>
        <fullName evidence="2">AWS domain-containing protein</fullName>
    </submittedName>
</protein>
<accession>A0A1I8BLD8</accession>
<keyword evidence="1" id="KW-1185">Reference proteome</keyword>
<name>A0A1I8BLD8_MELHA</name>
<dbReference type="Proteomes" id="UP000095281">
    <property type="component" value="Unplaced"/>
</dbReference>
<dbReference type="AlphaFoldDB" id="A0A1I8BLD8"/>
<dbReference type="WBParaSite" id="MhA1_Contig3160.frz3.gene1">
    <property type="protein sequence ID" value="MhA1_Contig3160.frz3.gene1"/>
    <property type="gene ID" value="MhA1_Contig3160.frz3.gene1"/>
</dbReference>
<organism evidence="1 2">
    <name type="scientific">Meloidogyne hapla</name>
    <name type="common">Root-knot nematode worm</name>
    <dbReference type="NCBI Taxonomy" id="6305"/>
    <lineage>
        <taxon>Eukaryota</taxon>
        <taxon>Metazoa</taxon>
        <taxon>Ecdysozoa</taxon>
        <taxon>Nematoda</taxon>
        <taxon>Chromadorea</taxon>
        <taxon>Rhabditida</taxon>
        <taxon>Tylenchina</taxon>
        <taxon>Tylenchomorpha</taxon>
        <taxon>Tylenchoidea</taxon>
        <taxon>Meloidogynidae</taxon>
        <taxon>Meloidogyninae</taxon>
        <taxon>Meloidogyne</taxon>
    </lineage>
</organism>
<evidence type="ECO:0000313" key="2">
    <source>
        <dbReference type="WBParaSite" id="MhA1_Contig3160.frz3.gene1"/>
    </source>
</evidence>
<evidence type="ECO:0000313" key="1">
    <source>
        <dbReference type="Proteomes" id="UP000095281"/>
    </source>
</evidence>
<proteinExistence type="predicted"/>